<evidence type="ECO:0000313" key="2">
    <source>
        <dbReference type="Proteomes" id="UP000075243"/>
    </source>
</evidence>
<gene>
    <name evidence="1" type="ORF">KK1_046818</name>
</gene>
<dbReference type="EMBL" id="KQ485253">
    <property type="protein sequence ID" value="KYP32494.1"/>
    <property type="molecule type" value="Genomic_DNA"/>
</dbReference>
<accession>A0A151QQG5</accession>
<dbReference type="Gramene" id="C.cajan_44338.t">
    <property type="protein sequence ID" value="C.cajan_44338.t.cds1"/>
    <property type="gene ID" value="C.cajan_44338"/>
</dbReference>
<dbReference type="Pfam" id="PF14223">
    <property type="entry name" value="Retrotran_gag_2"/>
    <property type="match status" value="1"/>
</dbReference>
<organism evidence="1 2">
    <name type="scientific">Cajanus cajan</name>
    <name type="common">Pigeon pea</name>
    <name type="synonym">Cajanus indicus</name>
    <dbReference type="NCBI Taxonomy" id="3821"/>
    <lineage>
        <taxon>Eukaryota</taxon>
        <taxon>Viridiplantae</taxon>
        <taxon>Streptophyta</taxon>
        <taxon>Embryophyta</taxon>
        <taxon>Tracheophyta</taxon>
        <taxon>Spermatophyta</taxon>
        <taxon>Magnoliopsida</taxon>
        <taxon>eudicotyledons</taxon>
        <taxon>Gunneridae</taxon>
        <taxon>Pentapetalae</taxon>
        <taxon>rosids</taxon>
        <taxon>fabids</taxon>
        <taxon>Fabales</taxon>
        <taxon>Fabaceae</taxon>
        <taxon>Papilionoideae</taxon>
        <taxon>50 kb inversion clade</taxon>
        <taxon>NPAAA clade</taxon>
        <taxon>indigoferoid/millettioid clade</taxon>
        <taxon>Phaseoleae</taxon>
        <taxon>Cajanus</taxon>
    </lineage>
</organism>
<keyword evidence="2" id="KW-1185">Reference proteome</keyword>
<reference evidence="1" key="1">
    <citation type="journal article" date="2012" name="Nat. Biotechnol.">
        <title>Draft genome sequence of pigeonpea (Cajanus cajan), an orphan legume crop of resource-poor farmers.</title>
        <authorList>
            <person name="Varshney R.K."/>
            <person name="Chen W."/>
            <person name="Li Y."/>
            <person name="Bharti A.K."/>
            <person name="Saxena R.K."/>
            <person name="Schlueter J.A."/>
            <person name="Donoghue M.T."/>
            <person name="Azam S."/>
            <person name="Fan G."/>
            <person name="Whaley A.M."/>
            <person name="Farmer A.D."/>
            <person name="Sheridan J."/>
            <person name="Iwata A."/>
            <person name="Tuteja R."/>
            <person name="Penmetsa R.V."/>
            <person name="Wu W."/>
            <person name="Upadhyaya H.D."/>
            <person name="Yang S.P."/>
            <person name="Shah T."/>
            <person name="Saxena K.B."/>
            <person name="Michael T."/>
            <person name="McCombie W.R."/>
            <person name="Yang B."/>
            <person name="Zhang G."/>
            <person name="Yang H."/>
            <person name="Wang J."/>
            <person name="Spillane C."/>
            <person name="Cook D.R."/>
            <person name="May G.D."/>
            <person name="Xu X."/>
            <person name="Jackson S.A."/>
        </authorList>
    </citation>
    <scope>NUCLEOTIDE SEQUENCE [LARGE SCALE GENOMIC DNA]</scope>
</reference>
<sequence length="203" mass="23146">MSSATQKSFNLQTFHTPIAIKLDDENFLLWQQQILASIRGMKLQKFITSSDVPAKFAKKEDAASNNLSQDFEHHEQQDQLLTAWLLASMSTPILTKMVGLETSFQIWKHLEVYYASHTRATIKKLKLQLRTIKNDYLLEIKKIIDSLAAIGVKISEEDHIDVIFDGLPEDFDSFVTSITSRIDPYTVDEIEALLTPPPRPLRA</sequence>
<evidence type="ECO:0000313" key="1">
    <source>
        <dbReference type="EMBL" id="KYP32494.1"/>
    </source>
</evidence>
<evidence type="ECO:0008006" key="3">
    <source>
        <dbReference type="Google" id="ProtNLM"/>
    </source>
</evidence>
<dbReference type="Proteomes" id="UP000075243">
    <property type="component" value="Unassembled WGS sequence"/>
</dbReference>
<dbReference type="OMA" id="STIHYFA"/>
<name>A0A151QQG5_CAJCA</name>
<protein>
    <recommendedName>
        <fullName evidence="3">Retrovirus-related Pol polyprotein from transposon TNT 1-94</fullName>
    </recommendedName>
</protein>
<proteinExistence type="predicted"/>
<dbReference type="PANTHER" id="PTHR47481:SF30">
    <property type="entry name" value="CCHC-TYPE DOMAIN-CONTAINING PROTEIN"/>
    <property type="match status" value="1"/>
</dbReference>
<dbReference type="PANTHER" id="PTHR47481">
    <property type="match status" value="1"/>
</dbReference>
<dbReference type="AlphaFoldDB" id="A0A151QQG5"/>